<dbReference type="EMBL" id="GBXM01091949">
    <property type="protein sequence ID" value="JAH16628.1"/>
    <property type="molecule type" value="Transcribed_RNA"/>
</dbReference>
<reference evidence="2" key="1">
    <citation type="submission" date="2014-11" db="EMBL/GenBank/DDBJ databases">
        <authorList>
            <person name="Amaro Gonzalez C."/>
        </authorList>
    </citation>
    <scope>NUCLEOTIDE SEQUENCE</scope>
</reference>
<accession>A0A0E9QKK3</accession>
<evidence type="ECO:0000313" key="2">
    <source>
        <dbReference type="EMBL" id="JAH16628.1"/>
    </source>
</evidence>
<protein>
    <submittedName>
        <fullName evidence="2">Uncharacterized protein</fullName>
    </submittedName>
</protein>
<reference evidence="2" key="2">
    <citation type="journal article" date="2015" name="Fish Shellfish Immunol.">
        <title>Early steps in the European eel (Anguilla anguilla)-Vibrio vulnificus interaction in the gills: Role of the RtxA13 toxin.</title>
        <authorList>
            <person name="Callol A."/>
            <person name="Pajuelo D."/>
            <person name="Ebbesson L."/>
            <person name="Teles M."/>
            <person name="MacKenzie S."/>
            <person name="Amaro C."/>
        </authorList>
    </citation>
    <scope>NUCLEOTIDE SEQUENCE</scope>
</reference>
<organism evidence="2">
    <name type="scientific">Anguilla anguilla</name>
    <name type="common">European freshwater eel</name>
    <name type="synonym">Muraena anguilla</name>
    <dbReference type="NCBI Taxonomy" id="7936"/>
    <lineage>
        <taxon>Eukaryota</taxon>
        <taxon>Metazoa</taxon>
        <taxon>Chordata</taxon>
        <taxon>Craniata</taxon>
        <taxon>Vertebrata</taxon>
        <taxon>Euteleostomi</taxon>
        <taxon>Actinopterygii</taxon>
        <taxon>Neopterygii</taxon>
        <taxon>Teleostei</taxon>
        <taxon>Anguilliformes</taxon>
        <taxon>Anguillidae</taxon>
        <taxon>Anguilla</taxon>
    </lineage>
</organism>
<dbReference type="AlphaFoldDB" id="A0A0E9QKK3"/>
<evidence type="ECO:0000256" key="1">
    <source>
        <dbReference type="SAM" id="MobiDB-lite"/>
    </source>
</evidence>
<feature type="compositionally biased region" description="Polar residues" evidence="1">
    <location>
        <begin position="46"/>
        <end position="63"/>
    </location>
</feature>
<name>A0A0E9QKK3_ANGAN</name>
<proteinExistence type="predicted"/>
<sequence length="63" mass="7127">MQSDRTRQPPKIKQGEGEGDVFPRTENGLYPPAHLLNATHSRQRKTPNSPLSCLNFLNNARQL</sequence>
<feature type="region of interest" description="Disordered" evidence="1">
    <location>
        <begin position="1"/>
        <end position="63"/>
    </location>
</feature>